<dbReference type="Gene3D" id="3.40.47.10">
    <property type="match status" value="1"/>
</dbReference>
<dbReference type="InterPro" id="IPR002155">
    <property type="entry name" value="Thiolase"/>
</dbReference>
<dbReference type="PIRSF" id="PIRSF000429">
    <property type="entry name" value="Ac-CoA_Ac_transf"/>
    <property type="match status" value="1"/>
</dbReference>
<evidence type="ECO:0000313" key="4">
    <source>
        <dbReference type="Proteomes" id="UP001595528"/>
    </source>
</evidence>
<feature type="domain" description="Thiolase N-terminal" evidence="1">
    <location>
        <begin position="4"/>
        <end position="213"/>
    </location>
</feature>
<dbReference type="CDD" id="cd00829">
    <property type="entry name" value="SCP-x_thiolase"/>
    <property type="match status" value="1"/>
</dbReference>
<dbReference type="PANTHER" id="PTHR42870:SF1">
    <property type="entry name" value="NON-SPECIFIC LIPID-TRANSFER PROTEIN-LIKE 2"/>
    <property type="match status" value="1"/>
</dbReference>
<accession>A0ABV7L0G0</accession>
<keyword evidence="3" id="KW-0012">Acyltransferase</keyword>
<dbReference type="InterPro" id="IPR020616">
    <property type="entry name" value="Thiolase_N"/>
</dbReference>
<dbReference type="Pfam" id="PF00108">
    <property type="entry name" value="Thiolase_N"/>
    <property type="match status" value="1"/>
</dbReference>
<dbReference type="EC" id="2.3.1.-" evidence="3"/>
<feature type="domain" description="Thiolase C-terminal" evidence="2">
    <location>
        <begin position="287"/>
        <end position="408"/>
    </location>
</feature>
<dbReference type="Proteomes" id="UP001595528">
    <property type="component" value="Unassembled WGS sequence"/>
</dbReference>
<evidence type="ECO:0000259" key="1">
    <source>
        <dbReference type="Pfam" id="PF00108"/>
    </source>
</evidence>
<proteinExistence type="predicted"/>
<keyword evidence="4" id="KW-1185">Reference proteome</keyword>
<name>A0ABV7L0G0_9PROT</name>
<protein>
    <submittedName>
        <fullName evidence="3">Thiolase family protein</fullName>
        <ecNumber evidence="3">2.3.1.-</ecNumber>
    </submittedName>
</protein>
<dbReference type="EMBL" id="JBHRTR010000028">
    <property type="protein sequence ID" value="MFC3228143.1"/>
    <property type="molecule type" value="Genomic_DNA"/>
</dbReference>
<dbReference type="InterPro" id="IPR016039">
    <property type="entry name" value="Thiolase-like"/>
</dbReference>
<reference evidence="4" key="1">
    <citation type="journal article" date="2019" name="Int. J. Syst. Evol. Microbiol.">
        <title>The Global Catalogue of Microorganisms (GCM) 10K type strain sequencing project: providing services to taxonomists for standard genome sequencing and annotation.</title>
        <authorList>
            <consortium name="The Broad Institute Genomics Platform"/>
            <consortium name="The Broad Institute Genome Sequencing Center for Infectious Disease"/>
            <person name="Wu L."/>
            <person name="Ma J."/>
        </authorList>
    </citation>
    <scope>NUCLEOTIDE SEQUENCE [LARGE SCALE GENOMIC DNA]</scope>
    <source>
        <strain evidence="4">KCTC 42964</strain>
    </source>
</reference>
<comment type="caution">
    <text evidence="3">The sequence shown here is derived from an EMBL/GenBank/DDBJ whole genome shotgun (WGS) entry which is preliminary data.</text>
</comment>
<dbReference type="Pfam" id="PF22691">
    <property type="entry name" value="Thiolase_C_1"/>
    <property type="match status" value="1"/>
</dbReference>
<dbReference type="PANTHER" id="PTHR42870">
    <property type="entry name" value="ACETYL-COA C-ACETYLTRANSFERASE"/>
    <property type="match status" value="1"/>
</dbReference>
<dbReference type="InterPro" id="IPR055140">
    <property type="entry name" value="Thiolase_C_2"/>
</dbReference>
<evidence type="ECO:0000313" key="3">
    <source>
        <dbReference type="EMBL" id="MFC3228143.1"/>
    </source>
</evidence>
<keyword evidence="3" id="KW-0808">Transferase</keyword>
<sequence>MTDIYIVGVGMTPFGKFLDKSVQDLTREAVSAALLDAGSDTGLSLGNSIDSAFFANAAQGAMERQFSIRGELALRDIPLRPVPVVNVENACASASTALNMAYTHILSGQSEIALAVGAEKMFDEDKAKMFGIFDGSWDVHGVDKSTATLLALGEGVETPEEYRDTGPHSVFMDVYQAFAKFHMREFGTTPRQIAAAAAKNHQHSVDNPLAQYRKPFTVDEVLAGRMIAWPITLPMCSPISDGAAAAILCTGSALSKFDTSRAIRIRGTALGSGGRRDPSDYRSEVSHLTAKRAYEMAGLDPKDIDVAEVHDATALGEIQQTENLMLCGFGEGGPLAESGATTIGGRIPVNPSGGLECKGHPIGATGLGQIYELVGQLRGEAGARQVEGARIAVAENGGGLIGVESAAVCVSVLEKAA</sequence>
<dbReference type="GO" id="GO:0016746">
    <property type="term" value="F:acyltransferase activity"/>
    <property type="evidence" value="ECO:0007669"/>
    <property type="project" value="UniProtKB-KW"/>
</dbReference>
<dbReference type="RefSeq" id="WP_379900980.1">
    <property type="nucleotide sequence ID" value="NZ_JBHRTR010000028.1"/>
</dbReference>
<organism evidence="3 4">
    <name type="scientific">Marinibaculum pumilum</name>
    <dbReference type="NCBI Taxonomy" id="1766165"/>
    <lineage>
        <taxon>Bacteria</taxon>
        <taxon>Pseudomonadati</taxon>
        <taxon>Pseudomonadota</taxon>
        <taxon>Alphaproteobacteria</taxon>
        <taxon>Rhodospirillales</taxon>
        <taxon>Rhodospirillaceae</taxon>
        <taxon>Marinibaculum</taxon>
    </lineage>
</organism>
<dbReference type="SUPFAM" id="SSF53901">
    <property type="entry name" value="Thiolase-like"/>
    <property type="match status" value="2"/>
</dbReference>
<gene>
    <name evidence="3" type="ORF">ACFOGJ_12935</name>
</gene>
<evidence type="ECO:0000259" key="2">
    <source>
        <dbReference type="Pfam" id="PF22691"/>
    </source>
</evidence>